<organism evidence="2 3">
    <name type="scientific">Armillaria solidipes</name>
    <dbReference type="NCBI Taxonomy" id="1076256"/>
    <lineage>
        <taxon>Eukaryota</taxon>
        <taxon>Fungi</taxon>
        <taxon>Dikarya</taxon>
        <taxon>Basidiomycota</taxon>
        <taxon>Agaricomycotina</taxon>
        <taxon>Agaricomycetes</taxon>
        <taxon>Agaricomycetidae</taxon>
        <taxon>Agaricales</taxon>
        <taxon>Marasmiineae</taxon>
        <taxon>Physalacriaceae</taxon>
        <taxon>Armillaria</taxon>
    </lineage>
</organism>
<evidence type="ECO:0000256" key="1">
    <source>
        <dbReference type="SAM" id="MobiDB-lite"/>
    </source>
</evidence>
<sequence>MEQSNVSKYLWQAPFSEGSTCTTDGKSTQVATCGELYPEDIPEDHVKGSSSSQKKHSKGSPSSQYEKDHSEGTSSSQSPHLAFPEFKDKDYNKEDRFIQQL</sequence>
<feature type="compositionally biased region" description="Basic and acidic residues" evidence="1">
    <location>
        <begin position="85"/>
        <end position="101"/>
    </location>
</feature>
<proteinExistence type="predicted"/>
<dbReference type="Proteomes" id="UP000218334">
    <property type="component" value="Unassembled WGS sequence"/>
</dbReference>
<gene>
    <name evidence="2" type="ORF">ARMSODRAFT_973823</name>
</gene>
<protein>
    <submittedName>
        <fullName evidence="2">Uncharacterized protein</fullName>
    </submittedName>
</protein>
<evidence type="ECO:0000313" key="3">
    <source>
        <dbReference type="Proteomes" id="UP000218334"/>
    </source>
</evidence>
<name>A0A2H3BWN5_9AGAR</name>
<accession>A0A2H3BWN5</accession>
<dbReference type="EMBL" id="KZ293424">
    <property type="protein sequence ID" value="PBK71392.1"/>
    <property type="molecule type" value="Genomic_DNA"/>
</dbReference>
<reference evidence="3" key="1">
    <citation type="journal article" date="2017" name="Nat. Ecol. Evol.">
        <title>Genome expansion and lineage-specific genetic innovations in the forest pathogenic fungi Armillaria.</title>
        <authorList>
            <person name="Sipos G."/>
            <person name="Prasanna A.N."/>
            <person name="Walter M.C."/>
            <person name="O'Connor E."/>
            <person name="Balint B."/>
            <person name="Krizsan K."/>
            <person name="Kiss B."/>
            <person name="Hess J."/>
            <person name="Varga T."/>
            <person name="Slot J."/>
            <person name="Riley R."/>
            <person name="Boka B."/>
            <person name="Rigling D."/>
            <person name="Barry K."/>
            <person name="Lee J."/>
            <person name="Mihaltcheva S."/>
            <person name="LaButti K."/>
            <person name="Lipzen A."/>
            <person name="Waldron R."/>
            <person name="Moloney N.M."/>
            <person name="Sperisen C."/>
            <person name="Kredics L."/>
            <person name="Vagvoelgyi C."/>
            <person name="Patrignani A."/>
            <person name="Fitzpatrick D."/>
            <person name="Nagy I."/>
            <person name="Doyle S."/>
            <person name="Anderson J.B."/>
            <person name="Grigoriev I.V."/>
            <person name="Gueldener U."/>
            <person name="Muensterkoetter M."/>
            <person name="Nagy L.G."/>
        </authorList>
    </citation>
    <scope>NUCLEOTIDE SEQUENCE [LARGE SCALE GENOMIC DNA]</scope>
    <source>
        <strain evidence="3">28-4</strain>
    </source>
</reference>
<feature type="region of interest" description="Disordered" evidence="1">
    <location>
        <begin position="35"/>
        <end position="101"/>
    </location>
</feature>
<keyword evidence="3" id="KW-1185">Reference proteome</keyword>
<dbReference type="AlphaFoldDB" id="A0A2H3BWN5"/>
<evidence type="ECO:0000313" key="2">
    <source>
        <dbReference type="EMBL" id="PBK71392.1"/>
    </source>
</evidence>